<dbReference type="Proteomes" id="UP001432209">
    <property type="component" value="Chromosome"/>
</dbReference>
<gene>
    <name evidence="3" type="ORF">OG442_38135</name>
</gene>
<feature type="compositionally biased region" description="Acidic residues" evidence="1">
    <location>
        <begin position="53"/>
        <end position="69"/>
    </location>
</feature>
<reference evidence="3" key="1">
    <citation type="submission" date="2022-10" db="EMBL/GenBank/DDBJ databases">
        <title>The complete genomes of actinobacterial strains from the NBC collection.</title>
        <authorList>
            <person name="Joergensen T.S."/>
            <person name="Alvarez Arevalo M."/>
            <person name="Sterndorff E.B."/>
            <person name="Faurdal D."/>
            <person name="Vuksanovic O."/>
            <person name="Mourched A.-S."/>
            <person name="Charusanti P."/>
            <person name="Shaw S."/>
            <person name="Blin K."/>
            <person name="Weber T."/>
        </authorList>
    </citation>
    <scope>NUCLEOTIDE SEQUENCE</scope>
    <source>
        <strain evidence="3">NBC_01432</strain>
    </source>
</reference>
<protein>
    <recommendedName>
        <fullName evidence="5">Secreted protein</fullName>
    </recommendedName>
</protein>
<evidence type="ECO:0000313" key="4">
    <source>
        <dbReference type="Proteomes" id="UP001432209"/>
    </source>
</evidence>
<evidence type="ECO:0000256" key="1">
    <source>
        <dbReference type="SAM" id="MobiDB-lite"/>
    </source>
</evidence>
<name>A0ABZ2ADW1_STRNV</name>
<feature type="region of interest" description="Disordered" evidence="1">
    <location>
        <begin position="38"/>
        <end position="121"/>
    </location>
</feature>
<proteinExistence type="predicted"/>
<dbReference type="RefSeq" id="WP_329081824.1">
    <property type="nucleotide sequence ID" value="NZ_CP108849.2"/>
</dbReference>
<evidence type="ECO:0008006" key="5">
    <source>
        <dbReference type="Google" id="ProtNLM"/>
    </source>
</evidence>
<dbReference type="GeneID" id="91339849"/>
<evidence type="ECO:0000313" key="3">
    <source>
        <dbReference type="EMBL" id="WUX56895.1"/>
    </source>
</evidence>
<feature type="transmembrane region" description="Helical" evidence="2">
    <location>
        <begin position="6"/>
        <end position="25"/>
    </location>
</feature>
<keyword evidence="2" id="KW-0812">Transmembrane</keyword>
<dbReference type="EMBL" id="CP109495">
    <property type="protein sequence ID" value="WUX56895.1"/>
    <property type="molecule type" value="Genomic_DNA"/>
</dbReference>
<evidence type="ECO:0000256" key="2">
    <source>
        <dbReference type="SAM" id="Phobius"/>
    </source>
</evidence>
<sequence>MGLWPTVLISLVFPALMLLVTVALGRMEEFLLPHLRAPLPADADTPSDQDTPPAEDDPTEGDSTEDIEAEPSRAEKIRIAQARADAARRAARRRAYGPPRPVGRTNTGPPRGARTTPLRFR</sequence>
<keyword evidence="2" id="KW-0472">Membrane</keyword>
<organism evidence="3 4">
    <name type="scientific">Streptomyces niveus</name>
    <name type="common">Streptomyces spheroides</name>
    <dbReference type="NCBI Taxonomy" id="193462"/>
    <lineage>
        <taxon>Bacteria</taxon>
        <taxon>Bacillati</taxon>
        <taxon>Actinomycetota</taxon>
        <taxon>Actinomycetes</taxon>
        <taxon>Kitasatosporales</taxon>
        <taxon>Streptomycetaceae</taxon>
        <taxon>Streptomyces</taxon>
    </lineage>
</organism>
<accession>A0ABZ2ADW1</accession>
<keyword evidence="4" id="KW-1185">Reference proteome</keyword>
<keyword evidence="2" id="KW-1133">Transmembrane helix</keyword>